<reference evidence="2 4" key="1">
    <citation type="journal article" date="2011" name="Nature">
        <title>The Medicago genome provides insight into the evolution of rhizobial symbioses.</title>
        <authorList>
            <person name="Young N.D."/>
            <person name="Debelle F."/>
            <person name="Oldroyd G.E."/>
            <person name="Geurts R."/>
            <person name="Cannon S.B."/>
            <person name="Udvardi M.K."/>
            <person name="Benedito V.A."/>
            <person name="Mayer K.F."/>
            <person name="Gouzy J."/>
            <person name="Schoof H."/>
            <person name="Van de Peer Y."/>
            <person name="Proost S."/>
            <person name="Cook D.R."/>
            <person name="Meyers B.C."/>
            <person name="Spannagl M."/>
            <person name="Cheung F."/>
            <person name="De Mita S."/>
            <person name="Krishnakumar V."/>
            <person name="Gundlach H."/>
            <person name="Zhou S."/>
            <person name="Mudge J."/>
            <person name="Bharti A.K."/>
            <person name="Murray J.D."/>
            <person name="Naoumkina M.A."/>
            <person name="Rosen B."/>
            <person name="Silverstein K.A."/>
            <person name="Tang H."/>
            <person name="Rombauts S."/>
            <person name="Zhao P.X."/>
            <person name="Zhou P."/>
            <person name="Barbe V."/>
            <person name="Bardou P."/>
            <person name="Bechner M."/>
            <person name="Bellec A."/>
            <person name="Berger A."/>
            <person name="Berges H."/>
            <person name="Bidwell S."/>
            <person name="Bisseling T."/>
            <person name="Choisne N."/>
            <person name="Couloux A."/>
            <person name="Denny R."/>
            <person name="Deshpande S."/>
            <person name="Dai X."/>
            <person name="Doyle J.J."/>
            <person name="Dudez A.M."/>
            <person name="Farmer A.D."/>
            <person name="Fouteau S."/>
            <person name="Franken C."/>
            <person name="Gibelin C."/>
            <person name="Gish J."/>
            <person name="Goldstein S."/>
            <person name="Gonzalez A.J."/>
            <person name="Green P.J."/>
            <person name="Hallab A."/>
            <person name="Hartog M."/>
            <person name="Hua A."/>
            <person name="Humphray S.J."/>
            <person name="Jeong D.H."/>
            <person name="Jing Y."/>
            <person name="Jocker A."/>
            <person name="Kenton S.M."/>
            <person name="Kim D.J."/>
            <person name="Klee K."/>
            <person name="Lai H."/>
            <person name="Lang C."/>
            <person name="Lin S."/>
            <person name="Macmil S.L."/>
            <person name="Magdelenat G."/>
            <person name="Matthews L."/>
            <person name="McCorrison J."/>
            <person name="Monaghan E.L."/>
            <person name="Mun J.H."/>
            <person name="Najar F.Z."/>
            <person name="Nicholson C."/>
            <person name="Noirot C."/>
            <person name="O'Bleness M."/>
            <person name="Paule C.R."/>
            <person name="Poulain J."/>
            <person name="Prion F."/>
            <person name="Qin B."/>
            <person name="Qu C."/>
            <person name="Retzel E.F."/>
            <person name="Riddle C."/>
            <person name="Sallet E."/>
            <person name="Samain S."/>
            <person name="Samson N."/>
            <person name="Sanders I."/>
            <person name="Saurat O."/>
            <person name="Scarpelli C."/>
            <person name="Schiex T."/>
            <person name="Segurens B."/>
            <person name="Severin A.J."/>
            <person name="Sherrier D.J."/>
            <person name="Shi R."/>
            <person name="Sims S."/>
            <person name="Singer S.R."/>
            <person name="Sinharoy S."/>
            <person name="Sterck L."/>
            <person name="Viollet A."/>
            <person name="Wang B.B."/>
            <person name="Wang K."/>
            <person name="Wang M."/>
            <person name="Wang X."/>
            <person name="Warfsmann J."/>
            <person name="Weissenbach J."/>
            <person name="White D.D."/>
            <person name="White J.D."/>
            <person name="Wiley G.B."/>
            <person name="Wincker P."/>
            <person name="Xing Y."/>
            <person name="Yang L."/>
            <person name="Yao Z."/>
            <person name="Ying F."/>
            <person name="Zhai J."/>
            <person name="Zhou L."/>
            <person name="Zuber A."/>
            <person name="Denarie J."/>
            <person name="Dixon R.A."/>
            <person name="May G.D."/>
            <person name="Schwartz D.C."/>
            <person name="Rogers J."/>
            <person name="Quetier F."/>
            <person name="Town C.D."/>
            <person name="Roe B.A."/>
        </authorList>
    </citation>
    <scope>NUCLEOTIDE SEQUENCE [LARGE SCALE GENOMIC DNA]</scope>
    <source>
        <strain evidence="2">A17</strain>
        <strain evidence="3 4">cv. Jemalong A17</strain>
    </source>
</reference>
<evidence type="ECO:0000313" key="3">
    <source>
        <dbReference type="EnsemblPlants" id="AES70115"/>
    </source>
</evidence>
<keyword evidence="1 2" id="KW-0812">Transmembrane</keyword>
<protein>
    <submittedName>
        <fullName evidence="2">Transmembrane protein, putative</fullName>
    </submittedName>
</protein>
<gene>
    <name evidence="2" type="ordered locus">MTR_3g048160</name>
</gene>
<evidence type="ECO:0000256" key="1">
    <source>
        <dbReference type="SAM" id="Phobius"/>
    </source>
</evidence>
<evidence type="ECO:0000313" key="4">
    <source>
        <dbReference type="Proteomes" id="UP000002051"/>
    </source>
</evidence>
<reference evidence="3" key="3">
    <citation type="submission" date="2015-04" db="UniProtKB">
        <authorList>
            <consortium name="EnsemblPlants"/>
        </authorList>
    </citation>
    <scope>IDENTIFICATION</scope>
    <source>
        <strain evidence="3">cv. Jemalong A17</strain>
    </source>
</reference>
<keyword evidence="1" id="KW-1133">Transmembrane helix</keyword>
<dbReference type="AlphaFoldDB" id="G7IXY7"/>
<sequence length="66" mass="7527">MLNSRSFYYTLRVLPYFMLIEALSLLIPSLYESFRLGPIGDRCVGTNNISGCGKREALYHARGSFF</sequence>
<keyword evidence="4" id="KW-1185">Reference proteome</keyword>
<dbReference type="HOGENOM" id="CLU_2834956_0_0_1"/>
<dbReference type="Proteomes" id="UP000002051">
    <property type="component" value="Chromosome 3"/>
</dbReference>
<name>G7IXY7_MEDTR</name>
<dbReference type="PaxDb" id="3880-AES70115"/>
<keyword evidence="1" id="KW-0472">Membrane</keyword>
<organism evidence="2 4">
    <name type="scientific">Medicago truncatula</name>
    <name type="common">Barrel medic</name>
    <name type="synonym">Medicago tribuloides</name>
    <dbReference type="NCBI Taxonomy" id="3880"/>
    <lineage>
        <taxon>Eukaryota</taxon>
        <taxon>Viridiplantae</taxon>
        <taxon>Streptophyta</taxon>
        <taxon>Embryophyta</taxon>
        <taxon>Tracheophyta</taxon>
        <taxon>Spermatophyta</taxon>
        <taxon>Magnoliopsida</taxon>
        <taxon>eudicotyledons</taxon>
        <taxon>Gunneridae</taxon>
        <taxon>Pentapetalae</taxon>
        <taxon>rosids</taxon>
        <taxon>fabids</taxon>
        <taxon>Fabales</taxon>
        <taxon>Fabaceae</taxon>
        <taxon>Papilionoideae</taxon>
        <taxon>50 kb inversion clade</taxon>
        <taxon>NPAAA clade</taxon>
        <taxon>Hologalegina</taxon>
        <taxon>IRL clade</taxon>
        <taxon>Trifolieae</taxon>
        <taxon>Medicago</taxon>
    </lineage>
</organism>
<dbReference type="EMBL" id="CM001219">
    <property type="protein sequence ID" value="AES70115.1"/>
    <property type="molecule type" value="Genomic_DNA"/>
</dbReference>
<feature type="transmembrane region" description="Helical" evidence="1">
    <location>
        <begin position="6"/>
        <end position="27"/>
    </location>
</feature>
<evidence type="ECO:0000313" key="2">
    <source>
        <dbReference type="EMBL" id="AES70115.1"/>
    </source>
</evidence>
<reference evidence="2 4" key="2">
    <citation type="journal article" date="2014" name="BMC Genomics">
        <title>An improved genome release (version Mt4.0) for the model legume Medicago truncatula.</title>
        <authorList>
            <person name="Tang H."/>
            <person name="Krishnakumar V."/>
            <person name="Bidwell S."/>
            <person name="Rosen B."/>
            <person name="Chan A."/>
            <person name="Zhou S."/>
            <person name="Gentzbittel L."/>
            <person name="Childs K.L."/>
            <person name="Yandell M."/>
            <person name="Gundlach H."/>
            <person name="Mayer K.F."/>
            <person name="Schwartz D.C."/>
            <person name="Town C.D."/>
        </authorList>
    </citation>
    <scope>GENOME REANNOTATION</scope>
    <source>
        <strain evidence="3 4">cv. Jemalong A17</strain>
    </source>
</reference>
<accession>G7IXY7</accession>
<proteinExistence type="predicted"/>
<dbReference type="EnsemblPlants" id="AES70115">
    <property type="protein sequence ID" value="AES70115"/>
    <property type="gene ID" value="MTR_3g048160"/>
</dbReference>